<protein>
    <recommendedName>
        <fullName evidence="3">4-hydroxyphenylacetate 3-monooxygenase reductase component</fullName>
    </recommendedName>
</protein>
<dbReference type="AlphaFoldDB" id="A0A6M3ZPJ2"/>
<dbReference type="RefSeq" id="WP_017453197.1">
    <property type="nucleotide sequence ID" value="NZ_CP008956.1"/>
</dbReference>
<dbReference type="EMBL" id="CP008956">
    <property type="protein sequence ID" value="QJP99909.1"/>
    <property type="molecule type" value="Genomic_DNA"/>
</dbReference>
<evidence type="ECO:0000256" key="2">
    <source>
        <dbReference type="ARBA" id="ARBA00006032"/>
    </source>
</evidence>
<feature type="compositionally biased region" description="Low complexity" evidence="8">
    <location>
        <begin position="11"/>
        <end position="21"/>
    </location>
</feature>
<evidence type="ECO:0000313" key="11">
    <source>
        <dbReference type="Proteomes" id="UP000501648"/>
    </source>
</evidence>
<dbReference type="PANTHER" id="PTHR30466">
    <property type="entry name" value="FLAVIN REDUCTASE"/>
    <property type="match status" value="1"/>
</dbReference>
<dbReference type="NCBIfam" id="TIGR02296">
    <property type="entry name" value="HpaC"/>
    <property type="match status" value="1"/>
</dbReference>
<keyword evidence="4" id="KW-0285">Flavoprotein</keyword>
<reference evidence="10 11" key="1">
    <citation type="journal article" date="2012" name="J. Bacteriol.">
        <title>Genome sequence of the pathogenic Herbaspirillum seropedicae strain Os34, isolated from rice roots.</title>
        <authorList>
            <person name="Ye W."/>
            <person name="Ye S."/>
            <person name="Liu J."/>
            <person name="Chang S."/>
            <person name="Chen M."/>
            <person name="Zhu B."/>
            <person name="Guo L."/>
            <person name="An Q."/>
        </authorList>
    </citation>
    <scope>NUCLEOTIDE SEQUENCE [LARGE SCALE GENOMIC DNA]</scope>
    <source>
        <strain evidence="10 11">Os34</strain>
    </source>
</reference>
<keyword evidence="10" id="KW-0503">Monooxygenase</keyword>
<proteinExistence type="inferred from homology"/>
<sequence>MSTSAVERQETTPSSTAAAAAVRPALAPEQLEFRNAMAHLPAAVSIITTDGDGGRCGITASAVCSVTDTPPTILVCINRGSAMHDVFKKNGRLCVNVLSDELEQLAMHFSGATKVPMEERFAWDIWEAPGELGQPVLADALVKLQGRIREFKEVGTHSVMFVELAEVRVNEKKDSLIYFNRLFHKVKRTAL</sequence>
<organism evidence="10 11">
    <name type="scientific">Herbaspirillum rubrisubalbicans Os34</name>
    <dbReference type="NCBI Taxonomy" id="1235827"/>
    <lineage>
        <taxon>Bacteria</taxon>
        <taxon>Pseudomonadati</taxon>
        <taxon>Pseudomonadota</taxon>
        <taxon>Betaproteobacteria</taxon>
        <taxon>Burkholderiales</taxon>
        <taxon>Oxalobacteraceae</taxon>
        <taxon>Herbaspirillum</taxon>
    </lineage>
</organism>
<dbReference type="InterPro" id="IPR012349">
    <property type="entry name" value="Split_barrel_FMN-bd"/>
</dbReference>
<dbReference type="Proteomes" id="UP000501648">
    <property type="component" value="Chromosome"/>
</dbReference>
<dbReference type="GO" id="GO:0016651">
    <property type="term" value="F:oxidoreductase activity, acting on NAD(P)H"/>
    <property type="evidence" value="ECO:0007669"/>
    <property type="project" value="InterPro"/>
</dbReference>
<dbReference type="SUPFAM" id="SSF50475">
    <property type="entry name" value="FMN-binding split barrel"/>
    <property type="match status" value="1"/>
</dbReference>
<dbReference type="PANTHER" id="PTHR30466:SF1">
    <property type="entry name" value="FMN REDUCTASE (NADH) RUTF"/>
    <property type="match status" value="1"/>
</dbReference>
<keyword evidence="6" id="KW-0560">Oxidoreductase</keyword>
<name>A0A6M3ZPJ2_9BURK</name>
<dbReference type="GO" id="GO:0010181">
    <property type="term" value="F:FMN binding"/>
    <property type="evidence" value="ECO:0007669"/>
    <property type="project" value="InterPro"/>
</dbReference>
<dbReference type="Gene3D" id="2.30.110.10">
    <property type="entry name" value="Electron Transport, Fmn-binding Protein, Chain A"/>
    <property type="match status" value="1"/>
</dbReference>
<dbReference type="GO" id="GO:0042602">
    <property type="term" value="F:riboflavin reductase (NADPH) activity"/>
    <property type="evidence" value="ECO:0007669"/>
    <property type="project" value="TreeGrafter"/>
</dbReference>
<evidence type="ECO:0000256" key="3">
    <source>
        <dbReference type="ARBA" id="ARBA00015398"/>
    </source>
</evidence>
<accession>A0A6M3ZPJ2</accession>
<evidence type="ECO:0000256" key="5">
    <source>
        <dbReference type="ARBA" id="ARBA00022797"/>
    </source>
</evidence>
<dbReference type="GO" id="GO:0004497">
    <property type="term" value="F:monooxygenase activity"/>
    <property type="evidence" value="ECO:0007669"/>
    <property type="project" value="UniProtKB-KW"/>
</dbReference>
<dbReference type="UniPathway" id="UPA00208">
    <property type="reaction ID" value="UER00416"/>
</dbReference>
<evidence type="ECO:0000256" key="7">
    <source>
        <dbReference type="ARBA" id="ARBA00023027"/>
    </source>
</evidence>
<dbReference type="InterPro" id="IPR050268">
    <property type="entry name" value="NADH-dep_flavin_reductase"/>
</dbReference>
<evidence type="ECO:0000259" key="9">
    <source>
        <dbReference type="SMART" id="SM00903"/>
    </source>
</evidence>
<dbReference type="InterPro" id="IPR011982">
    <property type="entry name" value="HPA_mOase_red"/>
</dbReference>
<comment type="similarity">
    <text evidence="2">Belongs to the non-flavoprotein flavin reductase family. HpaC subfamily.</text>
</comment>
<dbReference type="InterPro" id="IPR002563">
    <property type="entry name" value="Flavin_Rdtase-like_dom"/>
</dbReference>
<keyword evidence="5" id="KW-0058">Aromatic hydrocarbons catabolism</keyword>
<dbReference type="SMART" id="SM00903">
    <property type="entry name" value="Flavin_Reduct"/>
    <property type="match status" value="1"/>
</dbReference>
<evidence type="ECO:0000256" key="1">
    <source>
        <dbReference type="ARBA" id="ARBA00005112"/>
    </source>
</evidence>
<gene>
    <name evidence="10" type="primary">hpaC</name>
    <name evidence="10" type="ORF">C798_06600</name>
</gene>
<comment type="pathway">
    <text evidence="1">Aromatic compound metabolism; 4-hydroxyphenylacetate degradation; pyruvate and succinate semialdehyde from 4-hydroxyphenylacetate: step 1/7.</text>
</comment>
<evidence type="ECO:0000256" key="6">
    <source>
        <dbReference type="ARBA" id="ARBA00023002"/>
    </source>
</evidence>
<feature type="region of interest" description="Disordered" evidence="8">
    <location>
        <begin position="1"/>
        <end position="21"/>
    </location>
</feature>
<dbReference type="GO" id="GO:0006208">
    <property type="term" value="P:pyrimidine nucleobase catabolic process"/>
    <property type="evidence" value="ECO:0007669"/>
    <property type="project" value="TreeGrafter"/>
</dbReference>
<evidence type="ECO:0000256" key="4">
    <source>
        <dbReference type="ARBA" id="ARBA00022630"/>
    </source>
</evidence>
<keyword evidence="7" id="KW-0520">NAD</keyword>
<evidence type="ECO:0000256" key="8">
    <source>
        <dbReference type="SAM" id="MobiDB-lite"/>
    </source>
</evidence>
<dbReference type="GO" id="GO:0051287">
    <property type="term" value="F:NAD binding"/>
    <property type="evidence" value="ECO:0007669"/>
    <property type="project" value="InterPro"/>
</dbReference>
<feature type="domain" description="Flavin reductase like" evidence="9">
    <location>
        <begin position="37"/>
        <end position="185"/>
    </location>
</feature>
<evidence type="ECO:0000313" key="10">
    <source>
        <dbReference type="EMBL" id="QJP99909.1"/>
    </source>
</evidence>
<dbReference type="Pfam" id="PF01613">
    <property type="entry name" value="Flavin_Reduct"/>
    <property type="match status" value="1"/>
</dbReference>
<dbReference type="GO" id="GO:0042537">
    <property type="term" value="P:benzene-containing compound metabolic process"/>
    <property type="evidence" value="ECO:0007669"/>
    <property type="project" value="InterPro"/>
</dbReference>